<sequence length="106" mass="11575">MIHLSEAEVVALEKFKKRVSETHPDAEYSAARRGKGHPLELDVLIDQLGIPGAEAIQAAANDVLVTDGVYIVPHVSLRGPDPTQTPLDRLRGSVKSFHRPFDPADE</sequence>
<dbReference type="RefSeq" id="WP_183384401.1">
    <property type="nucleotide sequence ID" value="NZ_JACHXR010000008.1"/>
</dbReference>
<organism evidence="2 3">
    <name type="scientific">Halomonas stenophila</name>
    <dbReference type="NCBI Taxonomy" id="795312"/>
    <lineage>
        <taxon>Bacteria</taxon>
        <taxon>Pseudomonadati</taxon>
        <taxon>Pseudomonadota</taxon>
        <taxon>Gammaproteobacteria</taxon>
        <taxon>Oceanospirillales</taxon>
        <taxon>Halomonadaceae</taxon>
        <taxon>Halomonas</taxon>
    </lineage>
</organism>
<comment type="caution">
    <text evidence="2">The sequence shown here is derived from an EMBL/GenBank/DDBJ whole genome shotgun (WGS) entry which is preliminary data.</text>
</comment>
<evidence type="ECO:0000313" key="3">
    <source>
        <dbReference type="Proteomes" id="UP000518892"/>
    </source>
</evidence>
<keyword evidence="3" id="KW-1185">Reference proteome</keyword>
<evidence type="ECO:0000256" key="1">
    <source>
        <dbReference type="SAM" id="MobiDB-lite"/>
    </source>
</evidence>
<proteinExistence type="predicted"/>
<reference evidence="2 3" key="1">
    <citation type="submission" date="2020-08" db="EMBL/GenBank/DDBJ databases">
        <title>Genomic Encyclopedia of Type Strains, Phase III (KMG-III): the genomes of soil and plant-associated and newly described type strains.</title>
        <authorList>
            <person name="Whitman W."/>
        </authorList>
    </citation>
    <scope>NUCLEOTIDE SEQUENCE [LARGE SCALE GENOMIC DNA]</scope>
    <source>
        <strain evidence="2 3">CECT 7744</strain>
    </source>
</reference>
<accession>A0A7W5EUZ6</accession>
<name>A0A7W5EUZ6_9GAMM</name>
<protein>
    <submittedName>
        <fullName evidence="2">Putative nuclease with RNAse H fold</fullName>
    </submittedName>
</protein>
<evidence type="ECO:0000313" key="2">
    <source>
        <dbReference type="EMBL" id="MBB3231932.1"/>
    </source>
</evidence>
<dbReference type="AlphaFoldDB" id="A0A7W5EUZ6"/>
<feature type="region of interest" description="Disordered" evidence="1">
    <location>
        <begin position="80"/>
        <end position="106"/>
    </location>
</feature>
<dbReference type="EMBL" id="JACHXR010000008">
    <property type="protein sequence ID" value="MBB3231932.1"/>
    <property type="molecule type" value="Genomic_DNA"/>
</dbReference>
<dbReference type="Proteomes" id="UP000518892">
    <property type="component" value="Unassembled WGS sequence"/>
</dbReference>
<gene>
    <name evidence="2" type="ORF">FHR97_002795</name>
</gene>